<proteinExistence type="predicted"/>
<dbReference type="OrthoDB" id="2569417at2759"/>
<dbReference type="AlphaFoldDB" id="A0A095DAW3"/>
<protein>
    <recommendedName>
        <fullName evidence="4">BTB domain-containing protein</fullName>
    </recommendedName>
</protein>
<evidence type="ECO:0000313" key="2">
    <source>
        <dbReference type="EMBL" id="KGB78066.1"/>
    </source>
</evidence>
<dbReference type="RefSeq" id="XP_062883839.1">
    <property type="nucleotide sequence ID" value="XM_063028112.1"/>
</dbReference>
<evidence type="ECO:0000313" key="3">
    <source>
        <dbReference type="Proteomes" id="UP000029445"/>
    </source>
</evidence>
<feature type="compositionally biased region" description="Basic and acidic residues" evidence="1">
    <location>
        <begin position="97"/>
        <end position="111"/>
    </location>
</feature>
<reference evidence="2 3" key="2">
    <citation type="journal article" date="2018" name="Proc. Natl. Acad. Sci.">
        <title>RNAi is a critical determinant of centromere evolution in closely related fungi.</title>
        <authorList>
            <person name="Yadav V."/>
            <person name="Sun S."/>
            <person name="Billmyre R.B."/>
            <person name="Thimmappa B.C."/>
            <person name="Shea T."/>
            <person name="Lintner R."/>
            <person name="Bakkeren G."/>
            <person name="Cuomo C.A."/>
            <person name="Heitman J."/>
            <person name="Sanyal K."/>
        </authorList>
    </citation>
    <scope>NUCLEOTIDE SEQUENCE [LARGE SCALE GENOMIC DNA]</scope>
    <source>
        <strain evidence="2 3">R265</strain>
    </source>
</reference>
<dbReference type="OMA" id="PEFIAYM"/>
<dbReference type="Proteomes" id="UP000029445">
    <property type="component" value="Chromosome 6"/>
</dbReference>
<name>A0A095DAW3_CRYD2</name>
<keyword evidence="3" id="KW-1185">Reference proteome</keyword>
<gene>
    <name evidence="2" type="ORF">CNBG_4153</name>
</gene>
<dbReference type="GeneID" id="88180387"/>
<accession>A0A095DAW3</accession>
<dbReference type="VEuPathDB" id="FungiDB:CNBG_4153"/>
<reference evidence="2 3" key="1">
    <citation type="journal article" date="2011" name="MBio">
        <title>Genome variation in Cryptococcus gattii, an emerging pathogen of immunocompetent hosts.</title>
        <authorList>
            <person name="D'Souza C.A."/>
            <person name="Kronstad J.W."/>
            <person name="Taylor G."/>
            <person name="Warren R."/>
            <person name="Yuen M."/>
            <person name="Hu G."/>
            <person name="Jung W.H."/>
            <person name="Sham A."/>
            <person name="Kidd S.E."/>
            <person name="Tangen K."/>
            <person name="Lee N."/>
            <person name="Zeilmaker T."/>
            <person name="Sawkins J."/>
            <person name="McVicker G."/>
            <person name="Shah S."/>
            <person name="Gnerre S."/>
            <person name="Griggs A."/>
            <person name="Zeng Q."/>
            <person name="Bartlett K."/>
            <person name="Li W."/>
            <person name="Wang X."/>
            <person name="Heitman J."/>
            <person name="Stajich J.E."/>
            <person name="Fraser J.A."/>
            <person name="Meyer W."/>
            <person name="Carter D."/>
            <person name="Schein J."/>
            <person name="Krzywinski M."/>
            <person name="Kwon-Chung K.J."/>
            <person name="Varma A."/>
            <person name="Wang J."/>
            <person name="Brunham R."/>
            <person name="Fyfe M."/>
            <person name="Ouellette B.F."/>
            <person name="Siddiqui A."/>
            <person name="Marra M."/>
            <person name="Jones S."/>
            <person name="Holt R."/>
            <person name="Birren B.W."/>
            <person name="Galagan J.E."/>
            <person name="Cuomo C.A."/>
        </authorList>
    </citation>
    <scope>NUCLEOTIDE SEQUENCE [LARGE SCALE GENOMIC DNA]</scope>
    <source>
        <strain evidence="2 3">R265</strain>
    </source>
</reference>
<evidence type="ECO:0000256" key="1">
    <source>
        <dbReference type="SAM" id="MobiDB-lite"/>
    </source>
</evidence>
<dbReference type="HOGENOM" id="CLU_756536_0_0_1"/>
<organism evidence="2 3">
    <name type="scientific">Cryptococcus deuterogattii (strain R265)</name>
    <name type="common">Cryptococcus gattii VGII (strain R265)</name>
    <dbReference type="NCBI Taxonomy" id="294750"/>
    <lineage>
        <taxon>Eukaryota</taxon>
        <taxon>Fungi</taxon>
        <taxon>Dikarya</taxon>
        <taxon>Basidiomycota</taxon>
        <taxon>Agaricomycotina</taxon>
        <taxon>Tremellomycetes</taxon>
        <taxon>Tremellales</taxon>
        <taxon>Cryptococcaceae</taxon>
        <taxon>Cryptococcus</taxon>
        <taxon>Cryptococcus gattii species complex</taxon>
    </lineage>
</organism>
<feature type="region of interest" description="Disordered" evidence="1">
    <location>
        <begin position="87"/>
        <end position="112"/>
    </location>
</feature>
<dbReference type="EMBL" id="CP025764">
    <property type="protein sequence ID" value="KGB78066.1"/>
    <property type="molecule type" value="Genomic_DNA"/>
</dbReference>
<sequence>MSDLELPLPLDIRDAAGKDFLLPTARNIEPTGPKQLPKVIHPLYPCRHPDDILLITEDNVGFYVSLALITRHCGVFEGYESLKKGITGEEESSPMESGKKEDCHTERRELPSAKSSGLHLVLDTLGVIENMTLVVEAPPSTVKNLAMSAALDIEVFNDRWPLDAVFQYLAPALQLADAYDIPKFIGYMGLILPEDPWHHYLIAALSNNETFAKEMSRETVKYHISDMPPLVVSILYKSAPSYLWRLRKLHTGKMESYPGLKMAWRCAFPMYDKNEDFGHRCQKGKFGVPLCIPHGDFEGDFGRLRATAANRAFGILKREKSDEKVKNAIKYDLECWISCHRCRRRLVKTFLIIWDNWVTQWRPQTI</sequence>
<evidence type="ECO:0008006" key="4">
    <source>
        <dbReference type="Google" id="ProtNLM"/>
    </source>
</evidence>
<dbReference type="KEGG" id="cdeu:CNBG_4153"/>